<evidence type="ECO:0000313" key="3">
    <source>
        <dbReference type="EMBL" id="PIC49494.1"/>
    </source>
</evidence>
<evidence type="ECO:0000313" key="4">
    <source>
        <dbReference type="Proteomes" id="UP000230233"/>
    </source>
</evidence>
<comment type="subunit">
    <text evidence="1">Monomer and homodimer.</text>
</comment>
<comment type="caution">
    <text evidence="3">The sequence shown here is derived from an EMBL/GenBank/DDBJ whole genome shotgun (WGS) entry which is preliminary data.</text>
</comment>
<dbReference type="GO" id="GO:0003677">
    <property type="term" value="F:DNA binding"/>
    <property type="evidence" value="ECO:0007669"/>
    <property type="project" value="UniProtKB-KW"/>
</dbReference>
<feature type="compositionally biased region" description="Basic and acidic residues" evidence="2">
    <location>
        <begin position="125"/>
        <end position="138"/>
    </location>
</feature>
<reference evidence="4" key="1">
    <citation type="submission" date="2017-10" db="EMBL/GenBank/DDBJ databases">
        <title>Rapid genome shrinkage in a self-fertile nematode reveals novel sperm competition proteins.</title>
        <authorList>
            <person name="Yin D."/>
            <person name="Schwarz E.M."/>
            <person name="Thomas C.G."/>
            <person name="Felde R.L."/>
            <person name="Korf I.F."/>
            <person name="Cutter A.D."/>
            <person name="Schartner C.M."/>
            <person name="Ralston E.J."/>
            <person name="Meyer B.J."/>
            <person name="Haag E.S."/>
        </authorList>
    </citation>
    <scope>NUCLEOTIDE SEQUENCE [LARGE SCALE GENOMIC DNA]</scope>
    <source>
        <strain evidence="4">JU1422</strain>
    </source>
</reference>
<dbReference type="GO" id="GO:0005730">
    <property type="term" value="C:nucleolus"/>
    <property type="evidence" value="ECO:0007669"/>
    <property type="project" value="UniProtKB-SubCell"/>
</dbReference>
<protein>
    <recommendedName>
        <fullName evidence="1">Nuclear nucleic acid-binding protein C1D</fullName>
    </recommendedName>
</protein>
<dbReference type="GO" id="GO:0000178">
    <property type="term" value="C:exosome (RNase complex)"/>
    <property type="evidence" value="ECO:0007669"/>
    <property type="project" value="TreeGrafter"/>
</dbReference>
<keyword evidence="1" id="KW-0694">RNA-binding</keyword>
<proteinExistence type="inferred from homology"/>
<dbReference type="OrthoDB" id="1421013at2759"/>
<keyword evidence="1" id="KW-0238">DNA-binding</keyword>
<feature type="region of interest" description="Disordered" evidence="2">
    <location>
        <begin position="118"/>
        <end position="138"/>
    </location>
</feature>
<sequence>MSGIPDDLIAKLEKFDDLLTKLEDAVDEIDVGVEKHYERNAHEMALVDSVSMFLMDSLLWATQATKGGGADKNEELLIDLARTKRVTADMKEINLRQDAPRINKQAAGNFVRNALWEVPDQQKTTTEKEVKTEEGTKK</sequence>
<accession>A0A2G5VCJ4</accession>
<dbReference type="Proteomes" id="UP000230233">
    <property type="component" value="Chromosome II"/>
</dbReference>
<keyword evidence="1" id="KW-0539">Nucleus</keyword>
<dbReference type="GO" id="GO:0003723">
    <property type="term" value="F:RNA binding"/>
    <property type="evidence" value="ECO:0007669"/>
    <property type="project" value="UniProtKB-UniRule"/>
</dbReference>
<dbReference type="InterPro" id="IPR011082">
    <property type="entry name" value="Exosome-assoc_fac/DNA_repair"/>
</dbReference>
<dbReference type="AlphaFoldDB" id="A0A2G5VCJ4"/>
<dbReference type="GO" id="GO:0005737">
    <property type="term" value="C:cytoplasm"/>
    <property type="evidence" value="ECO:0007669"/>
    <property type="project" value="UniProtKB-SubCell"/>
</dbReference>
<dbReference type="STRING" id="1611254.A0A2G5VCJ4"/>
<keyword evidence="1" id="KW-0698">rRNA processing</keyword>
<comment type="subcellular location">
    <subcellularLocation>
        <location evidence="1">Cytoplasm</location>
    </subcellularLocation>
    <subcellularLocation>
        <location evidence="1">Nucleus</location>
        <location evidence="1">Nucleolus</location>
    </subcellularLocation>
    <subcellularLocation>
        <location evidence="1">Nucleus</location>
    </subcellularLocation>
</comment>
<keyword evidence="1" id="KW-0963">Cytoplasm</keyword>
<dbReference type="EMBL" id="PDUG01000002">
    <property type="protein sequence ID" value="PIC49494.1"/>
    <property type="molecule type" value="Genomic_DNA"/>
</dbReference>
<comment type="function">
    <text evidence="1">Plays a role in the recruitment of the exosome to pre-rRNA to mediate the 3'-5' end processing of the 5.8S rRNA.</text>
</comment>
<dbReference type="PANTHER" id="PTHR15341">
    <property type="entry name" value="SUN-COR STEROID HORMONE RECEPTOR CO-REPRESSOR"/>
    <property type="match status" value="1"/>
</dbReference>
<comment type="similarity">
    <text evidence="1">Belongs to the C1D family.</text>
</comment>
<name>A0A2G5VCJ4_9PELO</name>
<dbReference type="GO" id="GO:0010468">
    <property type="term" value="P:regulation of gene expression"/>
    <property type="evidence" value="ECO:0007669"/>
    <property type="project" value="TreeGrafter"/>
</dbReference>
<dbReference type="PANTHER" id="PTHR15341:SF3">
    <property type="entry name" value="NUCLEAR NUCLEIC ACID-BINDING PROTEIN C1D"/>
    <property type="match status" value="1"/>
</dbReference>
<evidence type="ECO:0000256" key="2">
    <source>
        <dbReference type="SAM" id="MobiDB-lite"/>
    </source>
</evidence>
<dbReference type="GO" id="GO:0000460">
    <property type="term" value="P:maturation of 5.8S rRNA"/>
    <property type="evidence" value="ECO:0007669"/>
    <property type="project" value="TreeGrafter"/>
</dbReference>
<keyword evidence="4" id="KW-1185">Reference proteome</keyword>
<gene>
    <name evidence="3" type="primary">Cni-Y51H7C.7</name>
    <name evidence="3" type="synonym">Cnig_chr_II.g8084</name>
    <name evidence="3" type="ORF">B9Z55_008084</name>
</gene>
<evidence type="ECO:0000256" key="1">
    <source>
        <dbReference type="RuleBase" id="RU368003"/>
    </source>
</evidence>
<organism evidence="3 4">
    <name type="scientific">Caenorhabditis nigoni</name>
    <dbReference type="NCBI Taxonomy" id="1611254"/>
    <lineage>
        <taxon>Eukaryota</taxon>
        <taxon>Metazoa</taxon>
        <taxon>Ecdysozoa</taxon>
        <taxon>Nematoda</taxon>
        <taxon>Chromadorea</taxon>
        <taxon>Rhabditida</taxon>
        <taxon>Rhabditina</taxon>
        <taxon>Rhabditomorpha</taxon>
        <taxon>Rhabditoidea</taxon>
        <taxon>Rhabditidae</taxon>
        <taxon>Peloderinae</taxon>
        <taxon>Caenorhabditis</taxon>
    </lineage>
</organism>